<protein>
    <submittedName>
        <fullName evidence="2">Os06g0127825 protein</fullName>
    </submittedName>
</protein>
<reference evidence="3" key="1">
    <citation type="journal article" date="2005" name="Nature">
        <title>The map-based sequence of the rice genome.</title>
        <authorList>
            <consortium name="International rice genome sequencing project (IRGSP)"/>
            <person name="Matsumoto T."/>
            <person name="Wu J."/>
            <person name="Kanamori H."/>
            <person name="Katayose Y."/>
            <person name="Fujisawa M."/>
            <person name="Namiki N."/>
            <person name="Mizuno H."/>
            <person name="Yamamoto K."/>
            <person name="Antonio B.A."/>
            <person name="Baba T."/>
            <person name="Sakata K."/>
            <person name="Nagamura Y."/>
            <person name="Aoki H."/>
            <person name="Arikawa K."/>
            <person name="Arita K."/>
            <person name="Bito T."/>
            <person name="Chiden Y."/>
            <person name="Fujitsuka N."/>
            <person name="Fukunaka R."/>
            <person name="Hamada M."/>
            <person name="Harada C."/>
            <person name="Hayashi A."/>
            <person name="Hijishita S."/>
            <person name="Honda M."/>
            <person name="Hosokawa S."/>
            <person name="Ichikawa Y."/>
            <person name="Idonuma A."/>
            <person name="Iijima M."/>
            <person name="Ikeda M."/>
            <person name="Ikeno M."/>
            <person name="Ito K."/>
            <person name="Ito S."/>
            <person name="Ito T."/>
            <person name="Ito Y."/>
            <person name="Ito Y."/>
            <person name="Iwabuchi A."/>
            <person name="Kamiya K."/>
            <person name="Karasawa W."/>
            <person name="Kurita K."/>
            <person name="Katagiri S."/>
            <person name="Kikuta A."/>
            <person name="Kobayashi H."/>
            <person name="Kobayashi N."/>
            <person name="Machita K."/>
            <person name="Maehara T."/>
            <person name="Masukawa M."/>
            <person name="Mizubayashi T."/>
            <person name="Mukai Y."/>
            <person name="Nagasaki H."/>
            <person name="Nagata Y."/>
            <person name="Naito S."/>
            <person name="Nakashima M."/>
            <person name="Nakama Y."/>
            <person name="Nakamichi Y."/>
            <person name="Nakamura M."/>
            <person name="Meguro A."/>
            <person name="Negishi M."/>
            <person name="Ohta I."/>
            <person name="Ohta T."/>
            <person name="Okamoto M."/>
            <person name="Ono N."/>
            <person name="Saji S."/>
            <person name="Sakaguchi M."/>
            <person name="Sakai K."/>
            <person name="Shibata M."/>
            <person name="Shimokawa T."/>
            <person name="Song J."/>
            <person name="Takazaki Y."/>
            <person name="Terasawa K."/>
            <person name="Tsugane M."/>
            <person name="Tsuji K."/>
            <person name="Ueda S."/>
            <person name="Waki K."/>
            <person name="Yamagata H."/>
            <person name="Yamamoto M."/>
            <person name="Yamamoto S."/>
            <person name="Yamane H."/>
            <person name="Yoshiki S."/>
            <person name="Yoshihara R."/>
            <person name="Yukawa K."/>
            <person name="Zhong H."/>
            <person name="Yano M."/>
            <person name="Yuan Q."/>
            <person name="Ouyang S."/>
            <person name="Liu J."/>
            <person name="Jones K.M."/>
            <person name="Gansberger K."/>
            <person name="Moffat K."/>
            <person name="Hill J."/>
            <person name="Bera J."/>
            <person name="Fadrosh D."/>
            <person name="Jin S."/>
            <person name="Johri S."/>
            <person name="Kim M."/>
            <person name="Overton L."/>
            <person name="Reardon M."/>
            <person name="Tsitrin T."/>
            <person name="Vuong H."/>
            <person name="Weaver B."/>
            <person name="Ciecko A."/>
            <person name="Tallon L."/>
            <person name="Jackson J."/>
            <person name="Pai G."/>
            <person name="Aken S.V."/>
            <person name="Utterback T."/>
            <person name="Reidmuller S."/>
            <person name="Feldblyum T."/>
            <person name="Hsiao J."/>
            <person name="Zismann V."/>
            <person name="Iobst S."/>
            <person name="de Vazeille A.R."/>
            <person name="Buell C.R."/>
            <person name="Ying K."/>
            <person name="Li Y."/>
            <person name="Lu T."/>
            <person name="Huang Y."/>
            <person name="Zhao Q."/>
            <person name="Feng Q."/>
            <person name="Zhang L."/>
            <person name="Zhu J."/>
            <person name="Weng Q."/>
            <person name="Mu J."/>
            <person name="Lu Y."/>
            <person name="Fan D."/>
            <person name="Liu Y."/>
            <person name="Guan J."/>
            <person name="Zhang Y."/>
            <person name="Yu S."/>
            <person name="Liu X."/>
            <person name="Zhang Y."/>
            <person name="Hong G."/>
            <person name="Han B."/>
            <person name="Choisne N."/>
            <person name="Demange N."/>
            <person name="Orjeda G."/>
            <person name="Samain S."/>
            <person name="Cattolico L."/>
            <person name="Pelletier E."/>
            <person name="Couloux A."/>
            <person name="Segurens B."/>
            <person name="Wincker P."/>
            <person name="D'Hont A."/>
            <person name="Scarpelli C."/>
            <person name="Weissenbach J."/>
            <person name="Salanoubat M."/>
            <person name="Quetier F."/>
            <person name="Yu Y."/>
            <person name="Kim H.R."/>
            <person name="Rambo T."/>
            <person name="Currie J."/>
            <person name="Collura K."/>
            <person name="Luo M."/>
            <person name="Yang T."/>
            <person name="Ammiraju J.S.S."/>
            <person name="Engler F."/>
            <person name="Soderlund C."/>
            <person name="Wing R.A."/>
            <person name="Palmer L.E."/>
            <person name="de la Bastide M."/>
            <person name="Spiegel L."/>
            <person name="Nascimento L."/>
            <person name="Zutavern T."/>
            <person name="O'Shaughnessy A."/>
            <person name="Dike S."/>
            <person name="Dedhia N."/>
            <person name="Preston R."/>
            <person name="Balija V."/>
            <person name="McCombie W.R."/>
            <person name="Chow T."/>
            <person name="Chen H."/>
            <person name="Chung M."/>
            <person name="Chen C."/>
            <person name="Shaw J."/>
            <person name="Wu H."/>
            <person name="Hsiao K."/>
            <person name="Chao Y."/>
            <person name="Chu M."/>
            <person name="Cheng C."/>
            <person name="Hour A."/>
            <person name="Lee P."/>
            <person name="Lin S."/>
            <person name="Lin Y."/>
            <person name="Liou J."/>
            <person name="Liu S."/>
            <person name="Hsing Y."/>
            <person name="Raghuvanshi S."/>
            <person name="Mohanty A."/>
            <person name="Bharti A.K."/>
            <person name="Gaur A."/>
            <person name="Gupta V."/>
            <person name="Kumar D."/>
            <person name="Ravi V."/>
            <person name="Vij S."/>
            <person name="Kapur A."/>
            <person name="Khurana P."/>
            <person name="Khurana P."/>
            <person name="Khurana J.P."/>
            <person name="Tyagi A.K."/>
            <person name="Gaikwad K."/>
            <person name="Singh A."/>
            <person name="Dalal V."/>
            <person name="Srivastava S."/>
            <person name="Dixit A."/>
            <person name="Pal A.K."/>
            <person name="Ghazi I.A."/>
            <person name="Yadav M."/>
            <person name="Pandit A."/>
            <person name="Bhargava A."/>
            <person name="Sureshbabu K."/>
            <person name="Batra K."/>
            <person name="Sharma T.R."/>
            <person name="Mohapatra T."/>
            <person name="Singh N.K."/>
            <person name="Messing J."/>
            <person name="Nelson A.B."/>
            <person name="Fuks G."/>
            <person name="Kavchok S."/>
            <person name="Keizer G."/>
            <person name="Linton E."/>
            <person name="Llaca V."/>
            <person name="Song R."/>
            <person name="Tanyolac B."/>
            <person name="Young S."/>
            <person name="Ho-Il K."/>
            <person name="Hahn J.H."/>
            <person name="Sangsakoo G."/>
            <person name="Vanavichit A."/>
            <person name="de Mattos Luiz.A.T."/>
            <person name="Zimmer P.D."/>
            <person name="Malone G."/>
            <person name="Dellagostin O."/>
            <person name="de Oliveira A.C."/>
            <person name="Bevan M."/>
            <person name="Bancroft I."/>
            <person name="Minx P."/>
            <person name="Cordum H."/>
            <person name="Wilson R."/>
            <person name="Cheng Z."/>
            <person name="Jin W."/>
            <person name="Jiang J."/>
            <person name="Leong S.A."/>
            <person name="Iwama H."/>
            <person name="Gojobori T."/>
            <person name="Itoh T."/>
            <person name="Niimura Y."/>
            <person name="Fujii Y."/>
            <person name="Habara T."/>
            <person name="Sakai H."/>
            <person name="Sato Y."/>
            <person name="Wilson G."/>
            <person name="Kumar K."/>
            <person name="McCouch S."/>
            <person name="Juretic N."/>
            <person name="Hoen D."/>
            <person name="Wright S."/>
            <person name="Bruskiewich R."/>
            <person name="Bureau T."/>
            <person name="Miyao A."/>
            <person name="Hirochika H."/>
            <person name="Nishikawa T."/>
            <person name="Kadowaki K."/>
            <person name="Sugiura M."/>
            <person name="Burr B."/>
            <person name="Sasaki T."/>
        </authorList>
    </citation>
    <scope>NUCLEOTIDE SEQUENCE [LARGE SCALE GENOMIC DNA]</scope>
    <source>
        <strain evidence="3">cv. Nipponbare</strain>
    </source>
</reference>
<sequence>MGPYSSTASSSCARLTARWAPLPLPPGSGLAPQDTDWVTGGAGCVRKEQVVAPLLASPATRGAAPSPRLPRLEKPQGRMSKRCAVLI</sequence>
<reference evidence="2 3" key="2">
    <citation type="journal article" date="2013" name="Plant Cell Physiol.">
        <title>Rice Annotation Project Database (RAP-DB): an integrative and interactive database for rice genomics.</title>
        <authorList>
            <person name="Sakai H."/>
            <person name="Lee S.S."/>
            <person name="Tanaka T."/>
            <person name="Numa H."/>
            <person name="Kim J."/>
            <person name="Kawahara Y."/>
            <person name="Wakimoto H."/>
            <person name="Yang C.C."/>
            <person name="Iwamoto M."/>
            <person name="Abe T."/>
            <person name="Yamada Y."/>
            <person name="Muto A."/>
            <person name="Inokuchi H."/>
            <person name="Ikemura T."/>
            <person name="Matsumoto T."/>
            <person name="Sasaki T."/>
            <person name="Itoh T."/>
        </authorList>
    </citation>
    <scope>NUCLEOTIDE SEQUENCE [LARGE SCALE GENOMIC DNA]</scope>
    <source>
        <strain evidence="3">cv. Nipponbare</strain>
    </source>
</reference>
<dbReference type="AlphaFoldDB" id="A0A0P0WSB8"/>
<evidence type="ECO:0000256" key="1">
    <source>
        <dbReference type="SAM" id="MobiDB-lite"/>
    </source>
</evidence>
<dbReference type="EMBL" id="AP014962">
    <property type="protein sequence ID" value="BAS95939.1"/>
    <property type="molecule type" value="Genomic_DNA"/>
</dbReference>
<evidence type="ECO:0000313" key="2">
    <source>
        <dbReference type="EMBL" id="BAS95939.1"/>
    </source>
</evidence>
<dbReference type="InParanoid" id="A0A0P0WSB8"/>
<name>A0A0P0WSB8_ORYSJ</name>
<reference evidence="2 3" key="3">
    <citation type="journal article" date="2013" name="Rice">
        <title>Improvement of the Oryza sativa Nipponbare reference genome using next generation sequence and optical map data.</title>
        <authorList>
            <person name="Kawahara Y."/>
            <person name="de la Bastide M."/>
            <person name="Hamilton J.P."/>
            <person name="Kanamori H."/>
            <person name="McCombie W.R."/>
            <person name="Ouyang S."/>
            <person name="Schwartz D.C."/>
            <person name="Tanaka T."/>
            <person name="Wu J."/>
            <person name="Zhou S."/>
            <person name="Childs K.L."/>
            <person name="Davidson R.M."/>
            <person name="Lin H."/>
            <person name="Quesada-Ocampo L."/>
            <person name="Vaillancourt B."/>
            <person name="Sakai H."/>
            <person name="Lee S.S."/>
            <person name="Kim J."/>
            <person name="Numa H."/>
            <person name="Itoh T."/>
            <person name="Buell C.R."/>
            <person name="Matsumoto T."/>
        </authorList>
    </citation>
    <scope>NUCLEOTIDE SEQUENCE [LARGE SCALE GENOMIC DNA]</scope>
    <source>
        <strain evidence="3">cv. Nipponbare</strain>
    </source>
</reference>
<keyword evidence="3" id="KW-1185">Reference proteome</keyword>
<evidence type="ECO:0000313" key="3">
    <source>
        <dbReference type="Proteomes" id="UP000059680"/>
    </source>
</evidence>
<gene>
    <name evidence="2" type="ordered locus">Os06g0127825</name>
    <name evidence="2" type="ORF">OSNPB_060127825</name>
</gene>
<feature type="region of interest" description="Disordered" evidence="1">
    <location>
        <begin position="58"/>
        <end position="79"/>
    </location>
</feature>
<accession>A0A0P0WSB8</accession>
<dbReference type="PaxDb" id="39947-A0A0P0WSB8"/>
<dbReference type="Gramene" id="Os06t0127825-00">
    <property type="protein sequence ID" value="Os06t0127825-00"/>
    <property type="gene ID" value="Os06g0127825"/>
</dbReference>
<proteinExistence type="predicted"/>
<dbReference type="Proteomes" id="UP000059680">
    <property type="component" value="Chromosome 6"/>
</dbReference>
<organism evidence="2 3">
    <name type="scientific">Oryza sativa subsp. japonica</name>
    <name type="common">Rice</name>
    <dbReference type="NCBI Taxonomy" id="39947"/>
    <lineage>
        <taxon>Eukaryota</taxon>
        <taxon>Viridiplantae</taxon>
        <taxon>Streptophyta</taxon>
        <taxon>Embryophyta</taxon>
        <taxon>Tracheophyta</taxon>
        <taxon>Spermatophyta</taxon>
        <taxon>Magnoliopsida</taxon>
        <taxon>Liliopsida</taxon>
        <taxon>Poales</taxon>
        <taxon>Poaceae</taxon>
        <taxon>BOP clade</taxon>
        <taxon>Oryzoideae</taxon>
        <taxon>Oryzeae</taxon>
        <taxon>Oryzinae</taxon>
        <taxon>Oryza</taxon>
        <taxon>Oryza sativa</taxon>
    </lineage>
</organism>